<reference evidence="1 2" key="1">
    <citation type="submission" date="2019-01" db="EMBL/GenBank/DDBJ databases">
        <authorList>
            <consortium name="Pathogen Informatics"/>
        </authorList>
    </citation>
    <scope>NUCLEOTIDE SEQUENCE [LARGE SCALE GENOMIC DNA]</scope>
    <source>
        <strain evidence="1 2">NCTC10179</strain>
    </source>
</reference>
<dbReference type="RefSeq" id="WP_129693777.1">
    <property type="nucleotide sequence ID" value="NZ_LR215039.1"/>
</dbReference>
<dbReference type="AlphaFoldDB" id="A0A449B6T1"/>
<protein>
    <submittedName>
        <fullName evidence="1">Uncharacterized protein</fullName>
    </submittedName>
</protein>
<dbReference type="EMBL" id="LR215039">
    <property type="protein sequence ID" value="VEU76289.1"/>
    <property type="molecule type" value="Genomic_DNA"/>
</dbReference>
<dbReference type="KEGG" id="mcou:NCTC10179_00464"/>
<dbReference type="OrthoDB" id="398600at2"/>
<evidence type="ECO:0000313" key="2">
    <source>
        <dbReference type="Proteomes" id="UP000289497"/>
    </source>
</evidence>
<gene>
    <name evidence="1" type="ORF">NCTC10179_00464</name>
</gene>
<organism evidence="1 2">
    <name type="scientific">Mycoplasmopsis columboralis</name>
    <dbReference type="NCBI Taxonomy" id="171282"/>
    <lineage>
        <taxon>Bacteria</taxon>
        <taxon>Bacillati</taxon>
        <taxon>Mycoplasmatota</taxon>
        <taxon>Mycoplasmoidales</taxon>
        <taxon>Metamycoplasmataceae</taxon>
        <taxon>Mycoplasmopsis</taxon>
    </lineage>
</organism>
<dbReference type="Proteomes" id="UP000289497">
    <property type="component" value="Chromosome"/>
</dbReference>
<proteinExistence type="predicted"/>
<name>A0A449B6T1_9BACT</name>
<sequence>MLDKVKTYCDLCQDNYDFYFGLPKDMQNYGWFLNEIVQKQKNLVDWEVFKNEYQKDREWFYTIEGYKSTFKDFHNMILDFFNDEEKKLLKTEILLSFDLSIYPAILKDDVNSEIYELMHVPLVEFNFLGNKQYSRSYPKLLFVQFNEEQSIFTCPKDLKMSAKRLYE</sequence>
<keyword evidence="2" id="KW-1185">Reference proteome</keyword>
<evidence type="ECO:0000313" key="1">
    <source>
        <dbReference type="EMBL" id="VEU76289.1"/>
    </source>
</evidence>
<accession>A0A449B6T1</accession>